<dbReference type="AlphaFoldDB" id="A0A7M2WVK7"/>
<dbReference type="GO" id="GO:0006011">
    <property type="term" value="P:UDP-alpha-D-glucose metabolic process"/>
    <property type="evidence" value="ECO:0007669"/>
    <property type="project" value="InterPro"/>
</dbReference>
<organism evidence="11 12">
    <name type="scientific">Humisphaera borealis</name>
    <dbReference type="NCBI Taxonomy" id="2807512"/>
    <lineage>
        <taxon>Bacteria</taxon>
        <taxon>Pseudomonadati</taxon>
        <taxon>Planctomycetota</taxon>
        <taxon>Phycisphaerae</taxon>
        <taxon>Tepidisphaerales</taxon>
        <taxon>Tepidisphaeraceae</taxon>
        <taxon>Humisphaera</taxon>
    </lineage>
</organism>
<evidence type="ECO:0000256" key="9">
    <source>
        <dbReference type="ARBA" id="ARBA00048128"/>
    </source>
</evidence>
<feature type="domain" description="Nucleotidyl transferase" evidence="10">
    <location>
        <begin position="6"/>
        <end position="290"/>
    </location>
</feature>
<dbReference type="PANTHER" id="PTHR43197:SF1">
    <property type="entry name" value="UTP--GLUCOSE-1-PHOSPHATE URIDYLYLTRANSFERASE"/>
    <property type="match status" value="1"/>
</dbReference>
<proteinExistence type="inferred from homology"/>
<keyword evidence="12" id="KW-1185">Reference proteome</keyword>
<evidence type="ECO:0000256" key="5">
    <source>
        <dbReference type="ARBA" id="ARBA00022695"/>
    </source>
</evidence>
<evidence type="ECO:0000256" key="2">
    <source>
        <dbReference type="ARBA" id="ARBA00012415"/>
    </source>
</evidence>
<accession>A0A7M2WVK7</accession>
<name>A0A7M2WVK7_9BACT</name>
<evidence type="ECO:0000256" key="8">
    <source>
        <dbReference type="ARBA" id="ARBA00032341"/>
    </source>
</evidence>
<dbReference type="EMBL" id="CP063458">
    <property type="protein sequence ID" value="QOV89419.1"/>
    <property type="molecule type" value="Genomic_DNA"/>
</dbReference>
<evidence type="ECO:0000256" key="3">
    <source>
        <dbReference type="ARBA" id="ARBA00019048"/>
    </source>
</evidence>
<dbReference type="Gene3D" id="3.90.550.10">
    <property type="entry name" value="Spore Coat Polysaccharide Biosynthesis Protein SpsA, Chain A"/>
    <property type="match status" value="1"/>
</dbReference>
<evidence type="ECO:0000259" key="10">
    <source>
        <dbReference type="Pfam" id="PF00483"/>
    </source>
</evidence>
<dbReference type="InterPro" id="IPR005835">
    <property type="entry name" value="NTP_transferase_dom"/>
</dbReference>
<dbReference type="InterPro" id="IPR005771">
    <property type="entry name" value="GalU_uridylyltTrfase_bac/arc"/>
</dbReference>
<dbReference type="EC" id="2.7.7.9" evidence="2"/>
<evidence type="ECO:0000313" key="11">
    <source>
        <dbReference type="EMBL" id="QOV89419.1"/>
    </source>
</evidence>
<dbReference type="PANTHER" id="PTHR43197">
    <property type="entry name" value="UTP--GLUCOSE-1-PHOSPHATE URIDYLYLTRANSFERASE"/>
    <property type="match status" value="1"/>
</dbReference>
<evidence type="ECO:0000256" key="7">
    <source>
        <dbReference type="ARBA" id="ARBA00031959"/>
    </source>
</evidence>
<dbReference type="RefSeq" id="WP_206292458.1">
    <property type="nucleotide sequence ID" value="NZ_CP063458.1"/>
</dbReference>
<evidence type="ECO:0000256" key="1">
    <source>
        <dbReference type="ARBA" id="ARBA00006890"/>
    </source>
</evidence>
<comment type="similarity">
    <text evidence="1">Belongs to the UDPGP type 2 family.</text>
</comment>
<dbReference type="Pfam" id="PF00483">
    <property type="entry name" value="NTP_transferase"/>
    <property type="match status" value="1"/>
</dbReference>
<evidence type="ECO:0000256" key="4">
    <source>
        <dbReference type="ARBA" id="ARBA00022679"/>
    </source>
</evidence>
<reference evidence="11 12" key="1">
    <citation type="submission" date="2020-10" db="EMBL/GenBank/DDBJ databases">
        <title>Wide distribution of Phycisphaera-like planctomycetes from WD2101 soil group in peatlands and genome analysis of the first cultivated representative.</title>
        <authorList>
            <person name="Dedysh S.N."/>
            <person name="Beletsky A.V."/>
            <person name="Ivanova A."/>
            <person name="Kulichevskaya I.S."/>
            <person name="Suzina N.E."/>
            <person name="Philippov D.A."/>
            <person name="Rakitin A.L."/>
            <person name="Mardanov A.V."/>
            <person name="Ravin N.V."/>
        </authorList>
    </citation>
    <scope>NUCLEOTIDE SEQUENCE [LARGE SCALE GENOMIC DNA]</scope>
    <source>
        <strain evidence="11 12">M1803</strain>
    </source>
</reference>
<evidence type="ECO:0000313" key="12">
    <source>
        <dbReference type="Proteomes" id="UP000593765"/>
    </source>
</evidence>
<dbReference type="InterPro" id="IPR029044">
    <property type="entry name" value="Nucleotide-diphossugar_trans"/>
</dbReference>
<evidence type="ECO:0000256" key="6">
    <source>
        <dbReference type="ARBA" id="ARBA00031455"/>
    </source>
</evidence>
<dbReference type="KEGG" id="hbs:IPV69_25010"/>
<dbReference type="SUPFAM" id="SSF53448">
    <property type="entry name" value="Nucleotide-diphospho-sugar transferases"/>
    <property type="match status" value="1"/>
</dbReference>
<protein>
    <recommendedName>
        <fullName evidence="3">UTP--glucose-1-phosphate uridylyltransferase</fullName>
        <ecNumber evidence="2">2.7.7.9</ecNumber>
    </recommendedName>
    <alternativeName>
        <fullName evidence="6">Alpha-D-glucosyl-1-phosphate uridylyltransferase</fullName>
    </alternativeName>
    <alternativeName>
        <fullName evidence="7">UDP-glucose pyrophosphorylase</fullName>
    </alternativeName>
    <alternativeName>
        <fullName evidence="8">Uridine diphosphoglucose pyrophosphorylase</fullName>
    </alternativeName>
</protein>
<gene>
    <name evidence="11" type="ORF">IPV69_25010</name>
</gene>
<keyword evidence="4 11" id="KW-0808">Transferase</keyword>
<comment type="catalytic activity">
    <reaction evidence="9">
        <text>alpha-D-glucose 1-phosphate + UTP + H(+) = UDP-alpha-D-glucose + diphosphate</text>
        <dbReference type="Rhea" id="RHEA:19889"/>
        <dbReference type="ChEBI" id="CHEBI:15378"/>
        <dbReference type="ChEBI" id="CHEBI:33019"/>
        <dbReference type="ChEBI" id="CHEBI:46398"/>
        <dbReference type="ChEBI" id="CHEBI:58601"/>
        <dbReference type="ChEBI" id="CHEBI:58885"/>
        <dbReference type="EC" id="2.7.7.9"/>
    </reaction>
</comment>
<dbReference type="Proteomes" id="UP000593765">
    <property type="component" value="Chromosome"/>
</dbReference>
<sequence length="318" mass="35960">MAKVRKAVITAAGRGTRQYPASTAVQKEMFPLVDRDGLTKPVIQIIGEECIESGIEEICIITQPGEEKQYREYFRRMTDLESRSFRGKDWAILESEKLGSFGERVHFAEQHSPEGFGHAVYQAKAFVGDEPFLLLLGDHIYVSDLKERCARQVIRVFEQYMLDAASAVQPTLEKLLHLFGVIKGDPIDANKGIYRAGLIHEKPKPEYAREHLATPGLPAGNYLAHFGMHVFSPRIFDSLEYLFKNNLREKGEFQLTAAQEHLRQQTDKYWAVTCAGQRYDTGIPYGLMETQLALALNGVHRTEICEAIARILAMQVKS</sequence>
<dbReference type="GO" id="GO:0003983">
    <property type="term" value="F:UTP:glucose-1-phosphate uridylyltransferase activity"/>
    <property type="evidence" value="ECO:0007669"/>
    <property type="project" value="UniProtKB-EC"/>
</dbReference>
<keyword evidence="5" id="KW-0548">Nucleotidyltransferase</keyword>